<gene>
    <name evidence="2" type="ORF">QJS10_CPA01g02440</name>
</gene>
<dbReference type="Proteomes" id="UP001180020">
    <property type="component" value="Unassembled WGS sequence"/>
</dbReference>
<evidence type="ECO:0000313" key="3">
    <source>
        <dbReference type="Proteomes" id="UP001180020"/>
    </source>
</evidence>
<keyword evidence="1" id="KW-0812">Transmembrane</keyword>
<proteinExistence type="predicted"/>
<dbReference type="AlphaFoldDB" id="A0AAV9FGJ4"/>
<sequence length="78" mass="8877">MEANFSESRIGITAHSPVAVFPSSFLSMVPVLLIFVAKDDILKHNRSSYVRVKRNRTTYFVQCDPTETTWTSSKNCIH</sequence>
<dbReference type="EMBL" id="JAUJYO010000001">
    <property type="protein sequence ID" value="KAK1324829.1"/>
    <property type="molecule type" value="Genomic_DNA"/>
</dbReference>
<reference evidence="2" key="2">
    <citation type="submission" date="2023-06" db="EMBL/GenBank/DDBJ databases">
        <authorList>
            <person name="Ma L."/>
            <person name="Liu K.-W."/>
            <person name="Li Z."/>
            <person name="Hsiao Y.-Y."/>
            <person name="Qi Y."/>
            <person name="Fu T."/>
            <person name="Tang G."/>
            <person name="Zhang D."/>
            <person name="Sun W.-H."/>
            <person name="Liu D.-K."/>
            <person name="Li Y."/>
            <person name="Chen G.-Z."/>
            <person name="Liu X.-D."/>
            <person name="Liao X.-Y."/>
            <person name="Jiang Y.-T."/>
            <person name="Yu X."/>
            <person name="Hao Y."/>
            <person name="Huang J."/>
            <person name="Zhao X.-W."/>
            <person name="Ke S."/>
            <person name="Chen Y.-Y."/>
            <person name="Wu W.-L."/>
            <person name="Hsu J.-L."/>
            <person name="Lin Y.-F."/>
            <person name="Huang M.-D."/>
            <person name="Li C.-Y."/>
            <person name="Huang L."/>
            <person name="Wang Z.-W."/>
            <person name="Zhao X."/>
            <person name="Zhong W.-Y."/>
            <person name="Peng D.-H."/>
            <person name="Ahmad S."/>
            <person name="Lan S."/>
            <person name="Zhang J.-S."/>
            <person name="Tsai W.-C."/>
            <person name="Van De Peer Y."/>
            <person name="Liu Z.-J."/>
        </authorList>
    </citation>
    <scope>NUCLEOTIDE SEQUENCE</scope>
    <source>
        <strain evidence="2">CP</strain>
        <tissue evidence="2">Leaves</tissue>
    </source>
</reference>
<keyword evidence="1" id="KW-0472">Membrane</keyword>
<name>A0AAV9FGJ4_ACOCL</name>
<keyword evidence="1" id="KW-1133">Transmembrane helix</keyword>
<protein>
    <submittedName>
        <fullName evidence="2">Uncharacterized protein</fullName>
    </submittedName>
</protein>
<organism evidence="2 3">
    <name type="scientific">Acorus calamus</name>
    <name type="common">Sweet flag</name>
    <dbReference type="NCBI Taxonomy" id="4465"/>
    <lineage>
        <taxon>Eukaryota</taxon>
        <taxon>Viridiplantae</taxon>
        <taxon>Streptophyta</taxon>
        <taxon>Embryophyta</taxon>
        <taxon>Tracheophyta</taxon>
        <taxon>Spermatophyta</taxon>
        <taxon>Magnoliopsida</taxon>
        <taxon>Liliopsida</taxon>
        <taxon>Acoraceae</taxon>
        <taxon>Acorus</taxon>
    </lineage>
</organism>
<evidence type="ECO:0000256" key="1">
    <source>
        <dbReference type="SAM" id="Phobius"/>
    </source>
</evidence>
<reference evidence="2" key="1">
    <citation type="journal article" date="2023" name="Nat. Commun.">
        <title>Diploid and tetraploid genomes of Acorus and the evolution of monocots.</title>
        <authorList>
            <person name="Ma L."/>
            <person name="Liu K.W."/>
            <person name="Li Z."/>
            <person name="Hsiao Y.Y."/>
            <person name="Qi Y."/>
            <person name="Fu T."/>
            <person name="Tang G.D."/>
            <person name="Zhang D."/>
            <person name="Sun W.H."/>
            <person name="Liu D.K."/>
            <person name="Li Y."/>
            <person name="Chen G.Z."/>
            <person name="Liu X.D."/>
            <person name="Liao X.Y."/>
            <person name="Jiang Y.T."/>
            <person name="Yu X."/>
            <person name="Hao Y."/>
            <person name="Huang J."/>
            <person name="Zhao X.W."/>
            <person name="Ke S."/>
            <person name="Chen Y.Y."/>
            <person name="Wu W.L."/>
            <person name="Hsu J.L."/>
            <person name="Lin Y.F."/>
            <person name="Huang M.D."/>
            <person name="Li C.Y."/>
            <person name="Huang L."/>
            <person name="Wang Z.W."/>
            <person name="Zhao X."/>
            <person name="Zhong W.Y."/>
            <person name="Peng D.H."/>
            <person name="Ahmad S."/>
            <person name="Lan S."/>
            <person name="Zhang J.S."/>
            <person name="Tsai W.C."/>
            <person name="Van de Peer Y."/>
            <person name="Liu Z.J."/>
        </authorList>
    </citation>
    <scope>NUCLEOTIDE SEQUENCE</scope>
    <source>
        <strain evidence="2">CP</strain>
    </source>
</reference>
<evidence type="ECO:0000313" key="2">
    <source>
        <dbReference type="EMBL" id="KAK1324829.1"/>
    </source>
</evidence>
<feature type="transmembrane region" description="Helical" evidence="1">
    <location>
        <begin position="20"/>
        <end position="37"/>
    </location>
</feature>
<comment type="caution">
    <text evidence="2">The sequence shown here is derived from an EMBL/GenBank/DDBJ whole genome shotgun (WGS) entry which is preliminary data.</text>
</comment>
<keyword evidence="3" id="KW-1185">Reference proteome</keyword>
<accession>A0AAV9FGJ4</accession>